<dbReference type="VEuPathDB" id="FungiDB:H310_09973"/>
<dbReference type="VEuPathDB" id="FungiDB:H310_09976"/>
<reference evidence="1 2" key="1">
    <citation type="submission" date="2018-08" db="EMBL/GenBank/DDBJ databases">
        <title>Aphanomyces genome sequencing and annotation.</title>
        <authorList>
            <person name="Minardi D."/>
            <person name="Oidtmann B."/>
            <person name="Van Der Giezen M."/>
            <person name="Studholme D.J."/>
        </authorList>
    </citation>
    <scope>NUCLEOTIDE SEQUENCE [LARGE SCALE GENOMIC DNA]</scope>
    <source>
        <strain evidence="1 2">NJM0002</strain>
    </source>
</reference>
<dbReference type="EMBL" id="QUSY01000190">
    <property type="protein sequence ID" value="RHY31721.1"/>
    <property type="molecule type" value="Genomic_DNA"/>
</dbReference>
<dbReference type="AlphaFoldDB" id="A0A3R7D2Z1"/>
<comment type="caution">
    <text evidence="1">The sequence shown here is derived from an EMBL/GenBank/DDBJ whole genome shotgun (WGS) entry which is preliminary data.</text>
</comment>
<name>A0A3R7D2Z1_9STRA</name>
<organism evidence="1 2">
    <name type="scientific">Aphanomyces invadans</name>
    <dbReference type="NCBI Taxonomy" id="157072"/>
    <lineage>
        <taxon>Eukaryota</taxon>
        <taxon>Sar</taxon>
        <taxon>Stramenopiles</taxon>
        <taxon>Oomycota</taxon>
        <taxon>Saprolegniomycetes</taxon>
        <taxon>Saprolegniales</taxon>
        <taxon>Verrucalvaceae</taxon>
        <taxon>Aphanomyces</taxon>
    </lineage>
</organism>
<protein>
    <submittedName>
        <fullName evidence="1">Uncharacterized protein</fullName>
    </submittedName>
</protein>
<gene>
    <name evidence="1" type="ORF">DYB32_003228</name>
</gene>
<dbReference type="Proteomes" id="UP000285060">
    <property type="component" value="Unassembled WGS sequence"/>
</dbReference>
<proteinExistence type="predicted"/>
<evidence type="ECO:0000313" key="1">
    <source>
        <dbReference type="EMBL" id="RHY31721.1"/>
    </source>
</evidence>
<keyword evidence="2" id="KW-1185">Reference proteome</keyword>
<evidence type="ECO:0000313" key="2">
    <source>
        <dbReference type="Proteomes" id="UP000285060"/>
    </source>
</evidence>
<sequence>MLTSHVVVEDAHWLFGQCFTCQTWTLADGVLTVVTEKHESKQYHVVAGGGWSGIQYGIQVLTADGKSLHACAGTKVRWAMWLDAFQDLVPLQKPHSPVKVQFNDDVAVREIPMLSEEEKLLLFASDPIPKQERWTLEGDELTTAGKKTMKHRVTEGSVWHDKALGIQMCTEDGLWLRGTATTRSQWAMWLQAFHALSPPMTAEPSPSRVQFSNQVRVRRIPSVTEEDAPHLYYNSVEMATMSKAMYV</sequence>
<accession>A0A3R7D2Z1</accession>